<dbReference type="Proteomes" id="UP000310687">
    <property type="component" value="Unassembled WGS sequence"/>
</dbReference>
<dbReference type="InterPro" id="IPR001995">
    <property type="entry name" value="Peptidase_A2_cat"/>
</dbReference>
<evidence type="ECO:0000313" key="3">
    <source>
        <dbReference type="EMBL" id="THW27510.1"/>
    </source>
</evidence>
<dbReference type="InterPro" id="IPR011990">
    <property type="entry name" value="TPR-like_helical_dom_sf"/>
</dbReference>
<dbReference type="SMART" id="SM00028">
    <property type="entry name" value="TPR"/>
    <property type="match status" value="3"/>
</dbReference>
<dbReference type="Pfam" id="PF13374">
    <property type="entry name" value="TPR_10"/>
    <property type="match status" value="1"/>
</dbReference>
<dbReference type="SUPFAM" id="SSF48452">
    <property type="entry name" value="TPR-like"/>
    <property type="match status" value="2"/>
</dbReference>
<dbReference type="SUPFAM" id="SSF52540">
    <property type="entry name" value="P-loop containing nucleoside triphosphate hydrolases"/>
    <property type="match status" value="1"/>
</dbReference>
<feature type="region of interest" description="Disordered" evidence="1">
    <location>
        <begin position="145"/>
        <end position="176"/>
    </location>
</feature>
<dbReference type="Gene3D" id="1.25.40.10">
    <property type="entry name" value="Tetratricopeptide repeat domain"/>
    <property type="match status" value="1"/>
</dbReference>
<dbReference type="InterPro" id="IPR027417">
    <property type="entry name" value="P-loop_NTPase"/>
</dbReference>
<dbReference type="GO" id="GO:0004190">
    <property type="term" value="F:aspartic-type endopeptidase activity"/>
    <property type="evidence" value="ECO:0007669"/>
    <property type="project" value="InterPro"/>
</dbReference>
<evidence type="ECO:0000313" key="4">
    <source>
        <dbReference type="EMBL" id="THW74638.1"/>
    </source>
</evidence>
<dbReference type="InterPro" id="IPR056681">
    <property type="entry name" value="DUF7779"/>
</dbReference>
<organism evidence="3 6">
    <name type="scientific">Aureobasidium pullulans</name>
    <name type="common">Black yeast</name>
    <name type="synonym">Pullularia pullulans</name>
    <dbReference type="NCBI Taxonomy" id="5580"/>
    <lineage>
        <taxon>Eukaryota</taxon>
        <taxon>Fungi</taxon>
        <taxon>Dikarya</taxon>
        <taxon>Ascomycota</taxon>
        <taxon>Pezizomycotina</taxon>
        <taxon>Dothideomycetes</taxon>
        <taxon>Dothideomycetidae</taxon>
        <taxon>Dothideales</taxon>
        <taxon>Saccotheciaceae</taxon>
        <taxon>Aureobasidium</taxon>
    </lineage>
</organism>
<dbReference type="EMBL" id="QZAO01000123">
    <property type="protein sequence ID" value="THW74638.1"/>
    <property type="molecule type" value="Genomic_DNA"/>
</dbReference>
<sequence length="678" mass="75881">MAYPSNNITFADRPETPPQPSCFVPYGRDPDFVDRGTLLDQLRRRCAAPASRVALIGLGGVGKSQLAIEHCYRTAEESPETWVFWAHASNTARLEQSFREIADQVKVRGHKDPQADVFRLVHDWLRDKKNGQWLLVLDNADDATVLSPPPSNGQTWSEDNITDGGTGGGSSSSALQQHLSRYLPPSTHGSVLLTSRTRRAALEIVDKDSDILPIEPMHDATAHALLCKKLGDKVDRSDGISELAAALEYMPLALVQAAAFIRERAPRSSVQQYLAEYRESDSRKTSLLNRAAGHLRRDKAASNSVLLTWQISFEHIRSSRRSAADLLSLMSFFDRQGIQEALLRNPGSTADNDSFEDDVLTLRDYSFITVTMEANTFEMHDLVQLATRTWLGNQYQLHSWQGRFISNLCAEMPTGEHENWHKCQVLFPHAKAALAQRPQDKDSLEEWALLLYKASWYAWQQGKAGDAEHMSTLSMEVRQEVFGEENAETLSSMDMVGRARELGGRYKEAEAMNRQTLALRETVLGREHPDTLTSMNNLAGVLDRQGKYEEAEAMNRQTLALKETVLGREHPDTLTSMNNLALVLDSQGKYKEAEAMNRQTLALSEMVLGREHPYTLTSMSNLALVLDSQGKYEEAEAMNRQTLALSETRALGITLSVGTITQPLVPVANIMLRLEWMR</sequence>
<evidence type="ECO:0000259" key="2">
    <source>
        <dbReference type="PROSITE" id="PS50175"/>
    </source>
</evidence>
<accession>A0A4S8WTH2</accession>
<dbReference type="InterPro" id="IPR019734">
    <property type="entry name" value="TPR_rpt"/>
</dbReference>
<evidence type="ECO:0000313" key="6">
    <source>
        <dbReference type="Proteomes" id="UP000310687"/>
    </source>
</evidence>
<dbReference type="PANTHER" id="PTHR46082:SF6">
    <property type="entry name" value="AAA+ ATPASE DOMAIN-CONTAINING PROTEIN-RELATED"/>
    <property type="match status" value="1"/>
</dbReference>
<gene>
    <name evidence="4" type="ORF">D6D19_04666</name>
    <name evidence="3" type="ORF">D6D22_10756</name>
</gene>
<name>A0A4S8WTH2_AURPU</name>
<protein>
    <recommendedName>
        <fullName evidence="2">Peptidase A2 domain-containing protein</fullName>
    </recommendedName>
</protein>
<dbReference type="PANTHER" id="PTHR46082">
    <property type="entry name" value="ATP/GTP-BINDING PROTEIN-RELATED"/>
    <property type="match status" value="1"/>
</dbReference>
<dbReference type="Gene3D" id="3.40.50.300">
    <property type="entry name" value="P-loop containing nucleotide triphosphate hydrolases"/>
    <property type="match status" value="1"/>
</dbReference>
<dbReference type="Pfam" id="PF25000">
    <property type="entry name" value="DUF7779"/>
    <property type="match status" value="1"/>
</dbReference>
<dbReference type="EMBL" id="QZAL01000435">
    <property type="protein sequence ID" value="THW27510.1"/>
    <property type="molecule type" value="Genomic_DNA"/>
</dbReference>
<comment type="caution">
    <text evidence="3">The sequence shown here is derived from an EMBL/GenBank/DDBJ whole genome shotgun (WGS) entry which is preliminary data.</text>
</comment>
<evidence type="ECO:0000313" key="5">
    <source>
        <dbReference type="Proteomes" id="UP000308802"/>
    </source>
</evidence>
<proteinExistence type="predicted"/>
<dbReference type="Pfam" id="PF13424">
    <property type="entry name" value="TPR_12"/>
    <property type="match status" value="2"/>
</dbReference>
<dbReference type="PROSITE" id="PS50175">
    <property type="entry name" value="ASP_PROT_RETROV"/>
    <property type="match status" value="1"/>
</dbReference>
<dbReference type="InterPro" id="IPR053137">
    <property type="entry name" value="NLR-like"/>
</dbReference>
<dbReference type="Proteomes" id="UP000308802">
    <property type="component" value="Unassembled WGS sequence"/>
</dbReference>
<dbReference type="AlphaFoldDB" id="A0A4S8WTH2"/>
<reference evidence="5 6" key="1">
    <citation type="submission" date="2018-10" db="EMBL/GenBank/DDBJ databases">
        <title>Fifty Aureobasidium pullulans genomes reveal a recombining polyextremotolerant generalist.</title>
        <authorList>
            <person name="Gostincar C."/>
            <person name="Turk M."/>
            <person name="Zajc J."/>
            <person name="Gunde-Cimerman N."/>
        </authorList>
    </citation>
    <scope>NUCLEOTIDE SEQUENCE [LARGE SCALE GENOMIC DNA]</scope>
    <source>
        <strain evidence="4 5">EXF-10659</strain>
        <strain evidence="3 6">EXF-11013</strain>
    </source>
</reference>
<evidence type="ECO:0000256" key="1">
    <source>
        <dbReference type="SAM" id="MobiDB-lite"/>
    </source>
</evidence>
<dbReference type="GO" id="GO:0006508">
    <property type="term" value="P:proteolysis"/>
    <property type="evidence" value="ECO:0007669"/>
    <property type="project" value="InterPro"/>
</dbReference>
<feature type="domain" description="Peptidase A2" evidence="2">
    <location>
        <begin position="133"/>
        <end position="209"/>
    </location>
</feature>